<accession>A0A1F7X6T3</accession>
<dbReference type="Gene3D" id="3.90.550.10">
    <property type="entry name" value="Spore Coat Polysaccharide Biosynthesis Protein SpsA, Chain A"/>
    <property type="match status" value="1"/>
</dbReference>
<feature type="transmembrane region" description="Helical" evidence="1">
    <location>
        <begin position="267"/>
        <end position="293"/>
    </location>
</feature>
<proteinExistence type="predicted"/>
<keyword evidence="1" id="KW-1133">Transmembrane helix</keyword>
<comment type="caution">
    <text evidence="3">The sequence shown here is derived from an EMBL/GenBank/DDBJ whole genome shotgun (WGS) entry which is preliminary data.</text>
</comment>
<evidence type="ECO:0000313" key="3">
    <source>
        <dbReference type="EMBL" id="OGM10691.1"/>
    </source>
</evidence>
<keyword evidence="1" id="KW-0472">Membrane</keyword>
<reference evidence="3 4" key="1">
    <citation type="journal article" date="2016" name="Nat. Commun.">
        <title>Thousands of microbial genomes shed light on interconnected biogeochemical processes in an aquifer system.</title>
        <authorList>
            <person name="Anantharaman K."/>
            <person name="Brown C.T."/>
            <person name="Hug L.A."/>
            <person name="Sharon I."/>
            <person name="Castelle C.J."/>
            <person name="Probst A.J."/>
            <person name="Thomas B.C."/>
            <person name="Singh A."/>
            <person name="Wilkins M.J."/>
            <person name="Karaoz U."/>
            <person name="Brodie E.L."/>
            <person name="Williams K.H."/>
            <person name="Hubbard S.S."/>
            <person name="Banfield J.F."/>
        </authorList>
    </citation>
    <scope>NUCLEOTIDE SEQUENCE [LARGE SCALE GENOMIC DNA]</scope>
</reference>
<dbReference type="SUPFAM" id="SSF53448">
    <property type="entry name" value="Nucleotide-diphospho-sugar transferases"/>
    <property type="match status" value="1"/>
</dbReference>
<evidence type="ECO:0000259" key="2">
    <source>
        <dbReference type="Pfam" id="PF00535"/>
    </source>
</evidence>
<dbReference type="AlphaFoldDB" id="A0A1F7X6T3"/>
<dbReference type="EMBL" id="MGFS01000032">
    <property type="protein sequence ID" value="OGM10691.1"/>
    <property type="molecule type" value="Genomic_DNA"/>
</dbReference>
<organism evidence="3 4">
    <name type="scientific">Candidatus Woesebacteria bacterium RBG_16_34_12</name>
    <dbReference type="NCBI Taxonomy" id="1802480"/>
    <lineage>
        <taxon>Bacteria</taxon>
        <taxon>Candidatus Woeseibacteriota</taxon>
    </lineage>
</organism>
<name>A0A1F7X6T3_9BACT</name>
<dbReference type="PANTHER" id="PTHR43685:SF3">
    <property type="entry name" value="SLR2126 PROTEIN"/>
    <property type="match status" value="1"/>
</dbReference>
<protein>
    <recommendedName>
        <fullName evidence="2">Glycosyltransferase 2-like domain-containing protein</fullName>
    </recommendedName>
</protein>
<dbReference type="InterPro" id="IPR001173">
    <property type="entry name" value="Glyco_trans_2-like"/>
</dbReference>
<feature type="transmembrane region" description="Helical" evidence="1">
    <location>
        <begin position="314"/>
        <end position="336"/>
    </location>
</feature>
<gene>
    <name evidence="3" type="ORF">A2Z22_05285</name>
</gene>
<dbReference type="Proteomes" id="UP000177053">
    <property type="component" value="Unassembled WGS sequence"/>
</dbReference>
<evidence type="ECO:0000313" key="4">
    <source>
        <dbReference type="Proteomes" id="UP000177053"/>
    </source>
</evidence>
<dbReference type="PANTHER" id="PTHR43685">
    <property type="entry name" value="GLYCOSYLTRANSFERASE"/>
    <property type="match status" value="1"/>
</dbReference>
<dbReference type="InterPro" id="IPR029044">
    <property type="entry name" value="Nucleotide-diphossugar_trans"/>
</dbReference>
<keyword evidence="1" id="KW-0812">Transmembrane</keyword>
<evidence type="ECO:0000256" key="1">
    <source>
        <dbReference type="SAM" id="Phobius"/>
    </source>
</evidence>
<dbReference type="Pfam" id="PF00535">
    <property type="entry name" value="Glycos_transf_2"/>
    <property type="match status" value="1"/>
</dbReference>
<sequence length="342" mass="38858">MNKLPFVSIIVCTFNGSSRISDCLDSLINQDYSEGSYEIIVINDGSIDNTLKILTKYPVKVVTHHKNLGICAARNSGLQNASGSIVAYTDDDCIADKNWVRNLVNNYGVNVMAVGGVTVPYSINTLTEKYMSETGYGNPAPIEFGKSKHPLYRFFVYLKDMSSPLINSGADTMPVQSIYTLNASFKKEIIKKAGGWVLGFNFREDQEMCDRLNRLFPSQKILFTKKAIITHKHRTSFCHFLKQTYTRSESTLKCYIKDKKIPPAFPFPVFILLMSLLGLYLSPLLTVLSLIFLPQLFYTWWLIKYIKCPKGYYLLFPYVQLSLELATILGMFRGFIKLKPDK</sequence>
<dbReference type="InterPro" id="IPR050834">
    <property type="entry name" value="Glycosyltransf_2"/>
</dbReference>
<feature type="domain" description="Glycosyltransferase 2-like" evidence="2">
    <location>
        <begin position="8"/>
        <end position="134"/>
    </location>
</feature>